<gene>
    <name evidence="2" type="ORF">C451_00715</name>
</gene>
<feature type="region of interest" description="Disordered" evidence="1">
    <location>
        <begin position="176"/>
        <end position="196"/>
    </location>
</feature>
<organism evidence="2 3">
    <name type="scientific">Halococcus thailandensis JCM 13552</name>
    <dbReference type="NCBI Taxonomy" id="1227457"/>
    <lineage>
        <taxon>Archaea</taxon>
        <taxon>Methanobacteriati</taxon>
        <taxon>Methanobacteriota</taxon>
        <taxon>Stenosarchaea group</taxon>
        <taxon>Halobacteria</taxon>
        <taxon>Halobacteriales</taxon>
        <taxon>Halococcaceae</taxon>
        <taxon>Halococcus</taxon>
    </lineage>
</organism>
<feature type="region of interest" description="Disordered" evidence="1">
    <location>
        <begin position="22"/>
        <end position="43"/>
    </location>
</feature>
<proteinExistence type="predicted"/>
<dbReference type="EMBL" id="AOMF01000019">
    <property type="protein sequence ID" value="EMA56756.1"/>
    <property type="molecule type" value="Genomic_DNA"/>
</dbReference>
<dbReference type="AlphaFoldDB" id="M0NFX4"/>
<name>M0NFX4_9EURY</name>
<dbReference type="eggNOG" id="arCOG04725">
    <property type="taxonomic scope" value="Archaea"/>
</dbReference>
<dbReference type="Proteomes" id="UP000011680">
    <property type="component" value="Unassembled WGS sequence"/>
</dbReference>
<dbReference type="OrthoDB" id="146450at2157"/>
<dbReference type="PATRIC" id="fig|1227457.3.peg.122"/>
<comment type="caution">
    <text evidence="2">The sequence shown here is derived from an EMBL/GenBank/DDBJ whole genome shotgun (WGS) entry which is preliminary data.</text>
</comment>
<evidence type="ECO:0000313" key="2">
    <source>
        <dbReference type="EMBL" id="EMA56756.1"/>
    </source>
</evidence>
<reference evidence="2 3" key="1">
    <citation type="journal article" date="2014" name="PLoS Genet.">
        <title>Phylogenetically driven sequencing of extremely halophilic archaea reveals strategies for static and dynamic osmo-response.</title>
        <authorList>
            <person name="Becker E.A."/>
            <person name="Seitzer P.M."/>
            <person name="Tritt A."/>
            <person name="Larsen D."/>
            <person name="Krusor M."/>
            <person name="Yao A.I."/>
            <person name="Wu D."/>
            <person name="Madern D."/>
            <person name="Eisen J.A."/>
            <person name="Darling A.E."/>
            <person name="Facciotti M.T."/>
        </authorList>
    </citation>
    <scope>NUCLEOTIDE SEQUENCE [LARGE SCALE GENOMIC DNA]</scope>
    <source>
        <strain evidence="2 3">JCM 13552</strain>
    </source>
</reference>
<evidence type="ECO:0000313" key="3">
    <source>
        <dbReference type="Proteomes" id="UP000011680"/>
    </source>
</evidence>
<sequence length="210" mass="23322">MDGTNTDSEKVEQLTDIFHDITGESATTERQHENRWASVSADNSDNNDTIRSIIREMTDEYGIQTSLDEDELATVVRSYHAGEGDREIARTLGTPNRDKTIARARVSLHLFRDTDFDAPFELSQLRKLLDQDASNDEIADTLSASKSTVRAYARVLDAETEAEHADHEYQSRFEQALGDTEMDSDGTDRFSETVSTSAYASGLEDAVGSS</sequence>
<evidence type="ECO:0000256" key="1">
    <source>
        <dbReference type="SAM" id="MobiDB-lite"/>
    </source>
</evidence>
<accession>M0NFX4</accession>
<protein>
    <recommendedName>
        <fullName evidence="4">Conditioned medium-induced protein 4</fullName>
    </recommendedName>
</protein>
<keyword evidence="3" id="KW-1185">Reference proteome</keyword>
<feature type="compositionally biased region" description="Basic and acidic residues" evidence="1">
    <location>
        <begin position="22"/>
        <end position="35"/>
    </location>
</feature>
<evidence type="ECO:0008006" key="4">
    <source>
        <dbReference type="Google" id="ProtNLM"/>
    </source>
</evidence>
<dbReference type="STRING" id="1227457.C451_00715"/>